<dbReference type="Proteomes" id="UP000297245">
    <property type="component" value="Unassembled WGS sequence"/>
</dbReference>
<sequence>MKSVDYVVMWSNTKLKPGFKQWGLLNIRKFKHKRCDSTLAFELARFDHRLGEAIVEAVTKNEKIVNVTKLSTQFDRLILEPLQKHQQDLRNGGSIVIIVDGLDECTHSDCADTDYCGQLLQLLVDNPFRLFPFVRLVLASRPEENINRMLTAQKHIVAFTLDISSDETRDDIKHFLEHKLSEVVKRHPESEILELCRKNNAVDELSMRASGLFIWVSTVVALVTNYPERLKDIMDTATPKNAPEALNILYKTALKSVAGEVGDADIQADIRSVLGRIMAANSLPCTPGEAPLTPAILNGSFKGSSNRATRVLEKLWSLVRKDDGRLSLLHKSFDDFLIDDERCPREYCINMKDHLLDWITICTKYFIHFLEENVDHPCPEDSGAAFHRFVMTRVAGGLDDHAPEVSSAIDAPDADVHC</sequence>
<dbReference type="Pfam" id="PF24883">
    <property type="entry name" value="NPHP3_N"/>
    <property type="match status" value="1"/>
</dbReference>
<organism evidence="3 4">
    <name type="scientific">Dendrothele bispora (strain CBS 962.96)</name>
    <dbReference type="NCBI Taxonomy" id="1314807"/>
    <lineage>
        <taxon>Eukaryota</taxon>
        <taxon>Fungi</taxon>
        <taxon>Dikarya</taxon>
        <taxon>Basidiomycota</taxon>
        <taxon>Agaricomycotina</taxon>
        <taxon>Agaricomycetes</taxon>
        <taxon>Agaricomycetidae</taxon>
        <taxon>Agaricales</taxon>
        <taxon>Agaricales incertae sedis</taxon>
        <taxon>Dendrothele</taxon>
    </lineage>
</organism>
<dbReference type="InterPro" id="IPR056884">
    <property type="entry name" value="NPHP3-like_N"/>
</dbReference>
<name>A0A4S8M6Q1_DENBC</name>
<keyword evidence="1" id="KW-0677">Repeat</keyword>
<evidence type="ECO:0000313" key="3">
    <source>
        <dbReference type="EMBL" id="THU97977.1"/>
    </source>
</evidence>
<evidence type="ECO:0000256" key="1">
    <source>
        <dbReference type="ARBA" id="ARBA00022737"/>
    </source>
</evidence>
<dbReference type="PANTHER" id="PTHR10039:SF14">
    <property type="entry name" value="NACHT DOMAIN-CONTAINING PROTEIN"/>
    <property type="match status" value="1"/>
</dbReference>
<accession>A0A4S8M6Q1</accession>
<keyword evidence="4" id="KW-1185">Reference proteome</keyword>
<gene>
    <name evidence="3" type="ORF">K435DRAFT_857106</name>
</gene>
<dbReference type="AlphaFoldDB" id="A0A4S8M6Q1"/>
<proteinExistence type="predicted"/>
<evidence type="ECO:0000313" key="4">
    <source>
        <dbReference type="Proteomes" id="UP000297245"/>
    </source>
</evidence>
<dbReference type="OrthoDB" id="163438at2759"/>
<dbReference type="EMBL" id="ML179145">
    <property type="protein sequence ID" value="THU97977.1"/>
    <property type="molecule type" value="Genomic_DNA"/>
</dbReference>
<protein>
    <recommendedName>
        <fullName evidence="2">Nephrocystin 3-like N-terminal domain-containing protein</fullName>
    </recommendedName>
</protein>
<dbReference type="PANTHER" id="PTHR10039">
    <property type="entry name" value="AMELOGENIN"/>
    <property type="match status" value="1"/>
</dbReference>
<reference evidence="3 4" key="1">
    <citation type="journal article" date="2019" name="Nat. Ecol. Evol.">
        <title>Megaphylogeny resolves global patterns of mushroom evolution.</title>
        <authorList>
            <person name="Varga T."/>
            <person name="Krizsan K."/>
            <person name="Foldi C."/>
            <person name="Dima B."/>
            <person name="Sanchez-Garcia M."/>
            <person name="Sanchez-Ramirez S."/>
            <person name="Szollosi G.J."/>
            <person name="Szarkandi J.G."/>
            <person name="Papp V."/>
            <person name="Albert L."/>
            <person name="Andreopoulos W."/>
            <person name="Angelini C."/>
            <person name="Antonin V."/>
            <person name="Barry K.W."/>
            <person name="Bougher N.L."/>
            <person name="Buchanan P."/>
            <person name="Buyck B."/>
            <person name="Bense V."/>
            <person name="Catcheside P."/>
            <person name="Chovatia M."/>
            <person name="Cooper J."/>
            <person name="Damon W."/>
            <person name="Desjardin D."/>
            <person name="Finy P."/>
            <person name="Geml J."/>
            <person name="Haridas S."/>
            <person name="Hughes K."/>
            <person name="Justo A."/>
            <person name="Karasinski D."/>
            <person name="Kautmanova I."/>
            <person name="Kiss B."/>
            <person name="Kocsube S."/>
            <person name="Kotiranta H."/>
            <person name="LaButti K.M."/>
            <person name="Lechner B.E."/>
            <person name="Liimatainen K."/>
            <person name="Lipzen A."/>
            <person name="Lukacs Z."/>
            <person name="Mihaltcheva S."/>
            <person name="Morgado L.N."/>
            <person name="Niskanen T."/>
            <person name="Noordeloos M.E."/>
            <person name="Ohm R.A."/>
            <person name="Ortiz-Santana B."/>
            <person name="Ovrebo C."/>
            <person name="Racz N."/>
            <person name="Riley R."/>
            <person name="Savchenko A."/>
            <person name="Shiryaev A."/>
            <person name="Soop K."/>
            <person name="Spirin V."/>
            <person name="Szebenyi C."/>
            <person name="Tomsovsky M."/>
            <person name="Tulloss R.E."/>
            <person name="Uehling J."/>
            <person name="Grigoriev I.V."/>
            <person name="Vagvolgyi C."/>
            <person name="Papp T."/>
            <person name="Martin F.M."/>
            <person name="Miettinen O."/>
            <person name="Hibbett D.S."/>
            <person name="Nagy L.G."/>
        </authorList>
    </citation>
    <scope>NUCLEOTIDE SEQUENCE [LARGE SCALE GENOMIC DNA]</scope>
    <source>
        <strain evidence="3 4">CBS 962.96</strain>
    </source>
</reference>
<feature type="domain" description="Nephrocystin 3-like N-terminal" evidence="2">
    <location>
        <begin position="37"/>
        <end position="141"/>
    </location>
</feature>
<evidence type="ECO:0000259" key="2">
    <source>
        <dbReference type="Pfam" id="PF24883"/>
    </source>
</evidence>